<dbReference type="EMBL" id="JADILY010000015">
    <property type="protein sequence ID" value="MBO8481081.1"/>
    <property type="molecule type" value="Genomic_DNA"/>
</dbReference>
<comment type="caution">
    <text evidence="1">The sequence shown here is derived from an EMBL/GenBank/DDBJ whole genome shotgun (WGS) entry which is preliminary data.</text>
</comment>
<dbReference type="Gene3D" id="3.40.50.150">
    <property type="entry name" value="Vaccinia Virus protein VP39"/>
    <property type="match status" value="1"/>
</dbReference>
<reference evidence="1" key="1">
    <citation type="submission" date="2020-10" db="EMBL/GenBank/DDBJ databases">
        <authorList>
            <person name="Gilroy R."/>
        </authorList>
    </citation>
    <scope>NUCLEOTIDE SEQUENCE</scope>
    <source>
        <strain evidence="1">B3-2255</strain>
    </source>
</reference>
<keyword evidence="1" id="KW-0808">Transferase</keyword>
<dbReference type="PANTHER" id="PTHR47739:SF1">
    <property type="entry name" value="TRNA1(VAL) (ADENINE(37)-N6)-METHYLTRANSFERASE"/>
    <property type="match status" value="1"/>
</dbReference>
<dbReference type="InterPro" id="IPR050210">
    <property type="entry name" value="tRNA_Adenine-N(6)_MTase"/>
</dbReference>
<name>A0A9D9NPK3_9BACT</name>
<dbReference type="AlphaFoldDB" id="A0A9D9NPK3"/>
<dbReference type="GO" id="GO:0032259">
    <property type="term" value="P:methylation"/>
    <property type="evidence" value="ECO:0007669"/>
    <property type="project" value="UniProtKB-KW"/>
</dbReference>
<dbReference type="InterPro" id="IPR002052">
    <property type="entry name" value="DNA_methylase_N6_adenine_CS"/>
</dbReference>
<protein>
    <submittedName>
        <fullName evidence="1">Methyltransferase domain-containing protein</fullName>
    </submittedName>
</protein>
<dbReference type="Proteomes" id="UP000823772">
    <property type="component" value="Unassembled WGS sequence"/>
</dbReference>
<evidence type="ECO:0000313" key="1">
    <source>
        <dbReference type="EMBL" id="MBO8481081.1"/>
    </source>
</evidence>
<dbReference type="GO" id="GO:0003676">
    <property type="term" value="F:nucleic acid binding"/>
    <property type="evidence" value="ECO:0007669"/>
    <property type="project" value="InterPro"/>
</dbReference>
<dbReference type="PROSITE" id="PS00092">
    <property type="entry name" value="N6_MTASE"/>
    <property type="match status" value="1"/>
</dbReference>
<evidence type="ECO:0000313" key="2">
    <source>
        <dbReference type="Proteomes" id="UP000823772"/>
    </source>
</evidence>
<keyword evidence="1" id="KW-0489">Methyltransferase</keyword>
<reference evidence="1" key="2">
    <citation type="journal article" date="2021" name="PeerJ">
        <title>Extensive microbial diversity within the chicken gut microbiome revealed by metagenomics and culture.</title>
        <authorList>
            <person name="Gilroy R."/>
            <person name="Ravi A."/>
            <person name="Getino M."/>
            <person name="Pursley I."/>
            <person name="Horton D.L."/>
            <person name="Alikhan N.F."/>
            <person name="Baker D."/>
            <person name="Gharbi K."/>
            <person name="Hall N."/>
            <person name="Watson M."/>
            <person name="Adriaenssens E.M."/>
            <person name="Foster-Nyarko E."/>
            <person name="Jarju S."/>
            <person name="Secka A."/>
            <person name="Antonio M."/>
            <person name="Oren A."/>
            <person name="Chaudhuri R.R."/>
            <person name="La Ragione R."/>
            <person name="Hildebrand F."/>
            <person name="Pallen M.J."/>
        </authorList>
    </citation>
    <scope>NUCLEOTIDE SEQUENCE</scope>
    <source>
        <strain evidence="1">B3-2255</strain>
    </source>
</reference>
<dbReference type="SUPFAM" id="SSF53335">
    <property type="entry name" value="S-adenosyl-L-methionine-dependent methyltransferases"/>
    <property type="match status" value="1"/>
</dbReference>
<organism evidence="1 2">
    <name type="scientific">Candidatus Merdivivens faecigallinarum</name>
    <dbReference type="NCBI Taxonomy" id="2840871"/>
    <lineage>
        <taxon>Bacteria</taxon>
        <taxon>Pseudomonadati</taxon>
        <taxon>Bacteroidota</taxon>
        <taxon>Bacteroidia</taxon>
        <taxon>Bacteroidales</taxon>
        <taxon>Muribaculaceae</taxon>
        <taxon>Muribaculaceae incertae sedis</taxon>
        <taxon>Candidatus Merdivivens</taxon>
    </lineage>
</organism>
<dbReference type="CDD" id="cd02440">
    <property type="entry name" value="AdoMet_MTases"/>
    <property type="match status" value="1"/>
</dbReference>
<dbReference type="GO" id="GO:0008168">
    <property type="term" value="F:methyltransferase activity"/>
    <property type="evidence" value="ECO:0007669"/>
    <property type="project" value="UniProtKB-KW"/>
</dbReference>
<sequence>MKINTDSVLLGVCCSIFPEYRTILDIGTGTGAVALIAAQRLNKAQGGRPGRNGLLPGTGITGIDIDNAAAQEASYNFAMSPWAANIRALHASLADFQSYNPQAPQPGNITGGTYDLIVSNPPYYDNLIKSQDERKRYARHTDQLSYRDILGYAGANLSERGRVTMILPAADKIAVLAEGSDKGLYLNRITYIYPTEDRPESRIITEFSRKRRPLESERLTVYKDGKYSIEYIKKTSELYCKF</sequence>
<gene>
    <name evidence="1" type="ORF">IAC87_00870</name>
</gene>
<dbReference type="PANTHER" id="PTHR47739">
    <property type="entry name" value="TRNA1(VAL) (ADENINE(37)-N6)-METHYLTRANSFERASE"/>
    <property type="match status" value="1"/>
</dbReference>
<accession>A0A9D9NPK3</accession>
<dbReference type="InterPro" id="IPR029063">
    <property type="entry name" value="SAM-dependent_MTases_sf"/>
</dbReference>
<proteinExistence type="predicted"/>